<name>A0A670ZTS1_PSETE</name>
<dbReference type="InterPro" id="IPR040646">
    <property type="entry name" value="PND"/>
</dbReference>
<feature type="domain" description="Fanconi anemia core complex-associated protein 24 pseudonuclease" evidence="1">
    <location>
        <begin position="13"/>
        <end position="48"/>
    </location>
</feature>
<organism evidence="2 3">
    <name type="scientific">Pseudonaja textilis</name>
    <name type="common">Eastern brown snake</name>
    <dbReference type="NCBI Taxonomy" id="8673"/>
    <lineage>
        <taxon>Eukaryota</taxon>
        <taxon>Metazoa</taxon>
        <taxon>Chordata</taxon>
        <taxon>Craniata</taxon>
        <taxon>Vertebrata</taxon>
        <taxon>Euteleostomi</taxon>
        <taxon>Lepidosauria</taxon>
        <taxon>Squamata</taxon>
        <taxon>Bifurcata</taxon>
        <taxon>Unidentata</taxon>
        <taxon>Episquamata</taxon>
        <taxon>Toxicofera</taxon>
        <taxon>Serpentes</taxon>
        <taxon>Colubroidea</taxon>
        <taxon>Elapidae</taxon>
        <taxon>Hydrophiinae</taxon>
        <taxon>Pseudonaja</taxon>
    </lineage>
</organism>
<evidence type="ECO:0000313" key="3">
    <source>
        <dbReference type="Proteomes" id="UP000472273"/>
    </source>
</evidence>
<proteinExistence type="predicted"/>
<accession>A0A670ZTS1</accession>
<dbReference type="Gene3D" id="3.40.50.10130">
    <property type="match status" value="1"/>
</dbReference>
<dbReference type="AlphaFoldDB" id="A0A670ZTS1"/>
<keyword evidence="3" id="KW-1185">Reference proteome</keyword>
<dbReference type="GeneTree" id="ENSGT00990000213935"/>
<dbReference type="Ensembl" id="ENSPTXT00000027111.1">
    <property type="protein sequence ID" value="ENSPTXP00000026301.1"/>
    <property type="gene ID" value="ENSPTXG00000018226.1"/>
</dbReference>
<dbReference type="Pfam" id="PF17949">
    <property type="entry name" value="PND"/>
    <property type="match status" value="1"/>
</dbReference>
<dbReference type="Proteomes" id="UP000472273">
    <property type="component" value="Unplaced"/>
</dbReference>
<sequence>MANDGTPVRAGAINVPLGHVIGHEKWKGSQVAQEMQGKLYLDKITEFCLPSVHPKI</sequence>
<reference evidence="2" key="1">
    <citation type="submission" date="2025-08" db="UniProtKB">
        <authorList>
            <consortium name="Ensembl"/>
        </authorList>
    </citation>
    <scope>IDENTIFICATION</scope>
</reference>
<reference evidence="2" key="2">
    <citation type="submission" date="2025-09" db="UniProtKB">
        <authorList>
            <consortium name="Ensembl"/>
        </authorList>
    </citation>
    <scope>IDENTIFICATION</scope>
</reference>
<evidence type="ECO:0000259" key="1">
    <source>
        <dbReference type="Pfam" id="PF17949"/>
    </source>
</evidence>
<protein>
    <recommendedName>
        <fullName evidence="1">Fanconi anemia core complex-associated protein 24 pseudonuclease domain-containing protein</fullName>
    </recommendedName>
</protein>
<evidence type="ECO:0000313" key="2">
    <source>
        <dbReference type="Ensembl" id="ENSPTXP00000026301.1"/>
    </source>
</evidence>